<comment type="similarity">
    <text evidence="4">Belongs to the YhaM family.</text>
</comment>
<dbReference type="PANTHER" id="PTHR37294:SF1">
    <property type="entry name" value="3'-5' EXORIBONUCLEASE YHAM"/>
    <property type="match status" value="1"/>
</dbReference>
<dbReference type="InterPro" id="IPR004365">
    <property type="entry name" value="NA-bd_OB_tRNA"/>
</dbReference>
<dbReference type="Gene3D" id="2.40.50.140">
    <property type="entry name" value="Nucleic acid-binding proteins"/>
    <property type="match status" value="1"/>
</dbReference>
<feature type="domain" description="HD" evidence="5">
    <location>
        <begin position="163"/>
        <end position="279"/>
    </location>
</feature>
<dbReference type="Proteomes" id="UP001387364">
    <property type="component" value="Chromosome"/>
</dbReference>
<sequence length="314" mass="35625">MSQGITHYEAGQSVDCYLLIKSSTRSIAVNGNPYLTLILQDKSGEIEAKLWDAKEETEKQYQPQTIVKVTGEIQNYRGRMQLKIRQIRPANPQDGVQVSEFIETAPMTQEEMTDIITQFIFEMKNPHIQRITRFLLKKHHTEFLEYPAATKNHHEFVSGLAFHVVSMLKLAKSIADLYPSLDRDLLYAGVILHDLGKVMELSGPVSTTYTVEGNLLGHITIMVNEIGKAAEELGIDGEEAMILKHIVLSHHGKAEWGSPKPPMVKEAEILHYIDNLDAKMNMLDRVLERTKPGEFSERVFALDNRSFYKPNFSS</sequence>
<dbReference type="HAMAP" id="MF_01427">
    <property type="entry name" value="3_5_Exoribonuc_YhaM"/>
    <property type="match status" value="1"/>
</dbReference>
<keyword evidence="2 4" id="KW-0378">Hydrolase</keyword>
<keyword evidence="1 4" id="KW-0540">Nuclease</keyword>
<dbReference type="NCBIfam" id="NF010007">
    <property type="entry name" value="PRK13480.1"/>
    <property type="match status" value="1"/>
</dbReference>
<evidence type="ECO:0000256" key="4">
    <source>
        <dbReference type="HAMAP-Rule" id="MF_01427"/>
    </source>
</evidence>
<dbReference type="CDD" id="cd04492">
    <property type="entry name" value="YhaM_OBF_like"/>
    <property type="match status" value="1"/>
</dbReference>
<keyword evidence="3 4" id="KW-0269">Exonuclease</keyword>
<dbReference type="PANTHER" id="PTHR37294">
    <property type="entry name" value="3'-5' EXORIBONUCLEASE YHAM"/>
    <property type="match status" value="1"/>
</dbReference>
<dbReference type="SMART" id="SM00471">
    <property type="entry name" value="HDc"/>
    <property type="match status" value="1"/>
</dbReference>
<protein>
    <recommendedName>
        <fullName evidence="4">3'-5' exoribonuclease YhaM</fullName>
        <ecNumber evidence="4">3.1.-.-</ecNumber>
    </recommendedName>
</protein>
<dbReference type="RefSeq" id="WP_338753489.1">
    <property type="nucleotide sequence ID" value="NZ_CP147404.1"/>
</dbReference>
<proteinExistence type="inferred from homology"/>
<keyword evidence="7" id="KW-1185">Reference proteome</keyword>
<evidence type="ECO:0000259" key="5">
    <source>
        <dbReference type="PROSITE" id="PS51831"/>
    </source>
</evidence>
<dbReference type="InterPro" id="IPR012340">
    <property type="entry name" value="NA-bd_OB-fold"/>
</dbReference>
<comment type="function">
    <text evidence="4">Shows a 3'-5' exoribonuclease activity.</text>
</comment>
<dbReference type="CDD" id="cd00077">
    <property type="entry name" value="HDc"/>
    <property type="match status" value="1"/>
</dbReference>
<dbReference type="PROSITE" id="PS51831">
    <property type="entry name" value="HD"/>
    <property type="match status" value="1"/>
</dbReference>
<evidence type="ECO:0000256" key="2">
    <source>
        <dbReference type="ARBA" id="ARBA00022801"/>
    </source>
</evidence>
<name>A0ABZ2N9J2_9BACI</name>
<dbReference type="Pfam" id="PF01966">
    <property type="entry name" value="HD"/>
    <property type="match status" value="1"/>
</dbReference>
<dbReference type="Pfam" id="PF01336">
    <property type="entry name" value="tRNA_anti-codon"/>
    <property type="match status" value="1"/>
</dbReference>
<dbReference type="InterPro" id="IPR020873">
    <property type="entry name" value="3'-5'_exoribonuclease_YhaM"/>
</dbReference>
<evidence type="ECO:0000313" key="6">
    <source>
        <dbReference type="EMBL" id="WXB93937.1"/>
    </source>
</evidence>
<dbReference type="Gene3D" id="1.10.3210.10">
    <property type="entry name" value="Hypothetical protein af1432"/>
    <property type="match status" value="1"/>
</dbReference>
<evidence type="ECO:0000313" key="7">
    <source>
        <dbReference type="Proteomes" id="UP001387364"/>
    </source>
</evidence>
<evidence type="ECO:0000256" key="3">
    <source>
        <dbReference type="ARBA" id="ARBA00022839"/>
    </source>
</evidence>
<dbReference type="InterPro" id="IPR003607">
    <property type="entry name" value="HD/PDEase_dom"/>
</dbReference>
<reference evidence="6 7" key="1">
    <citation type="submission" date="2024-02" db="EMBL/GenBank/DDBJ databases">
        <title>Seven novel Bacillus-like species.</title>
        <authorList>
            <person name="Liu G."/>
        </authorList>
    </citation>
    <scope>NUCLEOTIDE SEQUENCE [LARGE SCALE GENOMIC DNA]</scope>
    <source>
        <strain evidence="6 7">FJAT-52991</strain>
    </source>
</reference>
<dbReference type="InterPro" id="IPR050798">
    <property type="entry name" value="YhaM_exoribonuc/phosphodiest"/>
</dbReference>
<gene>
    <name evidence="4 6" type="primary">yhaM</name>
    <name evidence="6" type="ORF">WDJ61_04720</name>
</gene>
<organism evidence="6 7">
    <name type="scientific">Bacillus kandeliae</name>
    <dbReference type="NCBI Taxonomy" id="3129297"/>
    <lineage>
        <taxon>Bacteria</taxon>
        <taxon>Bacillati</taxon>
        <taxon>Bacillota</taxon>
        <taxon>Bacilli</taxon>
        <taxon>Bacillales</taxon>
        <taxon>Bacillaceae</taxon>
        <taxon>Bacillus</taxon>
    </lineage>
</organism>
<dbReference type="EMBL" id="CP147404">
    <property type="protein sequence ID" value="WXB93937.1"/>
    <property type="molecule type" value="Genomic_DNA"/>
</dbReference>
<dbReference type="InterPro" id="IPR006674">
    <property type="entry name" value="HD_domain"/>
</dbReference>
<dbReference type="EC" id="3.1.-.-" evidence="4"/>
<dbReference type="SUPFAM" id="SSF109604">
    <property type="entry name" value="HD-domain/PDEase-like"/>
    <property type="match status" value="1"/>
</dbReference>
<dbReference type="SUPFAM" id="SSF50249">
    <property type="entry name" value="Nucleic acid-binding proteins"/>
    <property type="match status" value="1"/>
</dbReference>
<accession>A0ABZ2N9J2</accession>
<evidence type="ECO:0000256" key="1">
    <source>
        <dbReference type="ARBA" id="ARBA00022722"/>
    </source>
</evidence>